<accession>A0A820LKZ5</accession>
<comment type="caution">
    <text evidence="2">The sequence shown here is derived from an EMBL/GenBank/DDBJ whole genome shotgun (WGS) entry which is preliminary data.</text>
</comment>
<name>A0A820LKZ5_9BILA</name>
<keyword evidence="1" id="KW-1015">Disulfide bond</keyword>
<evidence type="ECO:0000313" key="3">
    <source>
        <dbReference type="Proteomes" id="UP000663844"/>
    </source>
</evidence>
<dbReference type="Gene3D" id="3.90.550.10">
    <property type="entry name" value="Spore Coat Polysaccharide Biosynthesis Protein SpsA, Chain A"/>
    <property type="match status" value="1"/>
</dbReference>
<dbReference type="EMBL" id="CAJOAZ010021745">
    <property type="protein sequence ID" value="CAF4359106.1"/>
    <property type="molecule type" value="Genomic_DNA"/>
</dbReference>
<dbReference type="PANTHER" id="PTHR11675:SF101">
    <property type="entry name" value="POLYPEPTIDE N-ACETYLGALACTOSAMINYLTRANSFERASE 5"/>
    <property type="match status" value="1"/>
</dbReference>
<organism evidence="2 3">
    <name type="scientific">Adineta steineri</name>
    <dbReference type="NCBI Taxonomy" id="433720"/>
    <lineage>
        <taxon>Eukaryota</taxon>
        <taxon>Metazoa</taxon>
        <taxon>Spiralia</taxon>
        <taxon>Gnathifera</taxon>
        <taxon>Rotifera</taxon>
        <taxon>Eurotatoria</taxon>
        <taxon>Bdelloidea</taxon>
        <taxon>Adinetida</taxon>
        <taxon>Adinetidae</taxon>
        <taxon>Adineta</taxon>
    </lineage>
</organism>
<dbReference type="AlphaFoldDB" id="A0A820LKZ5"/>
<dbReference type="GO" id="GO:0004653">
    <property type="term" value="F:polypeptide N-acetylgalactosaminyltransferase activity"/>
    <property type="evidence" value="ECO:0007669"/>
    <property type="project" value="TreeGrafter"/>
</dbReference>
<proteinExistence type="predicted"/>
<sequence length="50" mass="6121">MTWGGFNWRLNFRWYPVPNREEIRRNYDHSLPLLSPTMAGGLFTINREYF</sequence>
<reference evidence="2" key="1">
    <citation type="submission" date="2021-02" db="EMBL/GenBank/DDBJ databases">
        <authorList>
            <person name="Nowell W R."/>
        </authorList>
    </citation>
    <scope>NUCLEOTIDE SEQUENCE</scope>
</reference>
<gene>
    <name evidence="2" type="ORF">OXD698_LOCUS49207</name>
</gene>
<evidence type="ECO:0000313" key="2">
    <source>
        <dbReference type="EMBL" id="CAF4359106.1"/>
    </source>
</evidence>
<dbReference type="PANTHER" id="PTHR11675">
    <property type="entry name" value="N-ACETYLGALACTOSAMINYLTRANSFERASE"/>
    <property type="match status" value="1"/>
</dbReference>
<protein>
    <submittedName>
        <fullName evidence="2">Uncharacterized protein</fullName>
    </submittedName>
</protein>
<feature type="non-terminal residue" evidence="2">
    <location>
        <position position="1"/>
    </location>
</feature>
<dbReference type="InterPro" id="IPR029044">
    <property type="entry name" value="Nucleotide-diphossugar_trans"/>
</dbReference>
<dbReference type="GO" id="GO:0006493">
    <property type="term" value="P:protein O-linked glycosylation"/>
    <property type="evidence" value="ECO:0007669"/>
    <property type="project" value="TreeGrafter"/>
</dbReference>
<dbReference type="GO" id="GO:0005794">
    <property type="term" value="C:Golgi apparatus"/>
    <property type="evidence" value="ECO:0007669"/>
    <property type="project" value="TreeGrafter"/>
</dbReference>
<dbReference type="Proteomes" id="UP000663844">
    <property type="component" value="Unassembled WGS sequence"/>
</dbReference>
<evidence type="ECO:0000256" key="1">
    <source>
        <dbReference type="ARBA" id="ARBA00023157"/>
    </source>
</evidence>